<dbReference type="InterPro" id="IPR019887">
    <property type="entry name" value="Tscrpt_reg_AsnC/Lrp_C"/>
</dbReference>
<dbReference type="Pfam" id="PF02195">
    <property type="entry name" value="ParB_N"/>
    <property type="match status" value="1"/>
</dbReference>
<dbReference type="RefSeq" id="WP_015906064.1">
    <property type="nucleotide sequence ID" value="NC_012108.1"/>
</dbReference>
<dbReference type="eggNOG" id="COG1475">
    <property type="taxonomic scope" value="Bacteria"/>
</dbReference>
<dbReference type="eggNOG" id="COG1522">
    <property type="taxonomic scope" value="Bacteria"/>
</dbReference>
<evidence type="ECO:0000313" key="2">
    <source>
        <dbReference type="EMBL" id="ACN17332.1"/>
    </source>
</evidence>
<dbReference type="Pfam" id="PF01037">
    <property type="entry name" value="AsnC_trans_reg"/>
    <property type="match status" value="1"/>
</dbReference>
<dbReference type="AlphaFoldDB" id="C0QDR1"/>
<sequence>MIDFFKRLLGTRLINQGGDHVSSFNEQQAQEEDVEFIDHGIRTIALENIIGSVGKYHDFDSRFRPKRHVSGKRFKEIKRTMREGGALPPITLYQIRNEYYVVDGNHRVASAKELGWTDIQAKVVELLSGKNTMENLLYIERKNFYKATGLIGKIDLTEVGKYKFLKKQIQKHQVYLAGVSGRDCDLKKAAKDWYNTIFTPMTAIIASGGLNKYFPKRTISDLYAYISFNRWDRSANCRYGIGIDQLIPKNMEAFRKQMLEKKTPDYPEMKRNVTAFVLINIDTTTQSQVAEKLFVLDGIQEVHSVHGIYDILVKMVLKRDFLTSDAETIAEYVDRNIRRIEGINRTHTIIPGMSKVKDVFTP</sequence>
<dbReference type="SUPFAM" id="SSF54909">
    <property type="entry name" value="Dimeric alpha+beta barrel"/>
    <property type="match status" value="1"/>
</dbReference>
<evidence type="ECO:0000313" key="3">
    <source>
        <dbReference type="Proteomes" id="UP000000442"/>
    </source>
</evidence>
<dbReference type="SMART" id="SM00470">
    <property type="entry name" value="ParB"/>
    <property type="match status" value="1"/>
</dbReference>
<dbReference type="Gene3D" id="3.90.1530.10">
    <property type="entry name" value="Conserved hypothetical protein from pyrococcus furiosus pfu- 392566-001, ParB domain"/>
    <property type="match status" value="1"/>
</dbReference>
<accession>C0QDR1</accession>
<dbReference type="KEGG" id="dat:HRM2_42760"/>
<feature type="domain" description="ParB-like N-terminal" evidence="1">
    <location>
        <begin position="42"/>
        <end position="142"/>
    </location>
</feature>
<dbReference type="InterPro" id="IPR036086">
    <property type="entry name" value="ParB/Sulfiredoxin_sf"/>
</dbReference>
<dbReference type="HOGENOM" id="CLU_764453_0_0_7"/>
<dbReference type="SUPFAM" id="SSF110849">
    <property type="entry name" value="ParB/Sulfiredoxin"/>
    <property type="match status" value="1"/>
</dbReference>
<dbReference type="EMBL" id="CP001087">
    <property type="protein sequence ID" value="ACN17332.1"/>
    <property type="molecule type" value="Genomic_DNA"/>
</dbReference>
<dbReference type="InterPro" id="IPR003115">
    <property type="entry name" value="ParB_N"/>
</dbReference>
<organism evidence="2 3">
    <name type="scientific">Desulforapulum autotrophicum (strain ATCC 43914 / DSM 3382 / VKM B-1955 / HRM2)</name>
    <name type="common">Desulfobacterium autotrophicum</name>
    <dbReference type="NCBI Taxonomy" id="177437"/>
    <lineage>
        <taxon>Bacteria</taxon>
        <taxon>Pseudomonadati</taxon>
        <taxon>Thermodesulfobacteriota</taxon>
        <taxon>Desulfobacteria</taxon>
        <taxon>Desulfobacterales</taxon>
        <taxon>Desulfobacteraceae</taxon>
        <taxon>Desulforapulum</taxon>
    </lineage>
</organism>
<keyword evidence="3" id="KW-1185">Reference proteome</keyword>
<dbReference type="OrthoDB" id="1100724at2"/>
<dbReference type="STRING" id="177437.HRM2_42760"/>
<reference evidence="2 3" key="1">
    <citation type="journal article" date="2009" name="Environ. Microbiol.">
        <title>Genome sequence of Desulfobacterium autotrophicum HRM2, a marine sulfate reducer oxidizing organic carbon completely to carbon dioxide.</title>
        <authorList>
            <person name="Strittmatter A.W."/>
            <person name="Liesegang H."/>
            <person name="Rabus R."/>
            <person name="Decker I."/>
            <person name="Amann J."/>
            <person name="Andres S."/>
            <person name="Henne A."/>
            <person name="Fricke W.F."/>
            <person name="Martinez-Arias R."/>
            <person name="Bartels D."/>
            <person name="Goesmann A."/>
            <person name="Krause L."/>
            <person name="Puehler A."/>
            <person name="Klenk H.P."/>
            <person name="Richter M."/>
            <person name="Schuler M."/>
            <person name="Gloeckner F.O."/>
            <person name="Meyerdierks A."/>
            <person name="Gottschalk G."/>
            <person name="Amann R."/>
        </authorList>
    </citation>
    <scope>NUCLEOTIDE SEQUENCE [LARGE SCALE GENOMIC DNA]</scope>
    <source>
        <strain evidence="3">ATCC 43914 / DSM 3382 / HRM2</strain>
    </source>
</reference>
<dbReference type="InterPro" id="IPR011008">
    <property type="entry name" value="Dimeric_a/b-barrel"/>
</dbReference>
<protein>
    <submittedName>
        <fullName evidence="2">Two domain fusion protein (ParB-like nuclease domain/HTH-type transcriptional regulator)</fullName>
    </submittedName>
</protein>
<gene>
    <name evidence="2" type="ordered locus">HRM2_42760</name>
</gene>
<dbReference type="Proteomes" id="UP000000442">
    <property type="component" value="Chromosome"/>
</dbReference>
<name>C0QDR1_DESAH</name>
<proteinExistence type="predicted"/>
<evidence type="ECO:0000259" key="1">
    <source>
        <dbReference type="SMART" id="SM00470"/>
    </source>
</evidence>
<dbReference type="Gene3D" id="3.30.70.920">
    <property type="match status" value="1"/>
</dbReference>